<dbReference type="InterPro" id="IPR016024">
    <property type="entry name" value="ARM-type_fold"/>
</dbReference>
<evidence type="ECO:0000256" key="4">
    <source>
        <dbReference type="ARBA" id="ARBA00023203"/>
    </source>
</evidence>
<dbReference type="InterPro" id="IPR015425">
    <property type="entry name" value="FH2_Formin"/>
</dbReference>
<dbReference type="Proteomes" id="UP000472262">
    <property type="component" value="Unassembled WGS sequence"/>
</dbReference>
<proteinExistence type="inferred from homology"/>
<dbReference type="Gene3D" id="1.20.58.2220">
    <property type="entry name" value="Formin, FH2 domain"/>
    <property type="match status" value="1"/>
</dbReference>
<feature type="compositionally biased region" description="Pro residues" evidence="8">
    <location>
        <begin position="648"/>
        <end position="659"/>
    </location>
</feature>
<dbReference type="PROSITE" id="PS51231">
    <property type="entry name" value="DAD"/>
    <property type="match status" value="1"/>
</dbReference>
<feature type="domain" description="DAD" evidence="9">
    <location>
        <begin position="1132"/>
        <end position="1164"/>
    </location>
</feature>
<dbReference type="SUPFAM" id="SSF101447">
    <property type="entry name" value="Formin homology 2 domain (FH2 domain)"/>
    <property type="match status" value="1"/>
</dbReference>
<evidence type="ECO:0000256" key="7">
    <source>
        <dbReference type="SAM" id="Coils"/>
    </source>
</evidence>
<feature type="region of interest" description="Disordered" evidence="8">
    <location>
        <begin position="1"/>
        <end position="32"/>
    </location>
</feature>
<dbReference type="PROSITE" id="PS51444">
    <property type="entry name" value="FH2"/>
    <property type="match status" value="1"/>
</dbReference>
<comment type="subcellular location">
    <subcellularLocation>
        <location evidence="1">Cytoplasm</location>
        <location evidence="1">Cytoskeleton</location>
    </subcellularLocation>
</comment>
<dbReference type="SMART" id="SM00498">
    <property type="entry name" value="FH2"/>
    <property type="match status" value="1"/>
</dbReference>
<evidence type="ECO:0000259" key="10">
    <source>
        <dbReference type="PROSITE" id="PS51232"/>
    </source>
</evidence>
<dbReference type="FunFam" id="1.20.58.2220:FF:000004">
    <property type="entry name" value="Formin homology 2 domain-containing 3"/>
    <property type="match status" value="1"/>
</dbReference>
<reference evidence="12" key="1">
    <citation type="submission" date="2025-08" db="UniProtKB">
        <authorList>
            <consortium name="Ensembl"/>
        </authorList>
    </citation>
    <scope>IDENTIFICATION</scope>
</reference>
<evidence type="ECO:0000256" key="6">
    <source>
        <dbReference type="ARBA" id="ARBA00023449"/>
    </source>
</evidence>
<feature type="domain" description="GBD/FH3" evidence="10">
    <location>
        <begin position="1"/>
        <end position="399"/>
    </location>
</feature>
<keyword evidence="5" id="KW-0206">Cytoskeleton</keyword>
<feature type="compositionally biased region" description="Acidic residues" evidence="8">
    <location>
        <begin position="517"/>
        <end position="527"/>
    </location>
</feature>
<evidence type="ECO:0000256" key="3">
    <source>
        <dbReference type="ARBA" id="ARBA00022553"/>
    </source>
</evidence>
<feature type="compositionally biased region" description="Low complexity" evidence="8">
    <location>
        <begin position="635"/>
        <end position="646"/>
    </location>
</feature>
<dbReference type="GO" id="GO:0051015">
    <property type="term" value="F:actin filament binding"/>
    <property type="evidence" value="ECO:0007669"/>
    <property type="project" value="TreeGrafter"/>
</dbReference>
<accession>A0A672JUG1</accession>
<protein>
    <submittedName>
        <fullName evidence="12">FH1/FH2 domain-containing protein 3-like</fullName>
    </submittedName>
</protein>
<keyword evidence="13" id="KW-1185">Reference proteome</keyword>
<dbReference type="InterPro" id="IPR042201">
    <property type="entry name" value="FH2_Formin_sf"/>
</dbReference>
<feature type="compositionally biased region" description="Basic and acidic residues" evidence="8">
    <location>
        <begin position="528"/>
        <end position="550"/>
    </location>
</feature>
<keyword evidence="4" id="KW-0009">Actin-binding</keyword>
<keyword evidence="2" id="KW-0963">Cytoplasm</keyword>
<feature type="region of interest" description="Disordered" evidence="8">
    <location>
        <begin position="680"/>
        <end position="713"/>
    </location>
</feature>
<feature type="compositionally biased region" description="Polar residues" evidence="8">
    <location>
        <begin position="362"/>
        <end position="372"/>
    </location>
</feature>
<feature type="region of interest" description="Disordered" evidence="8">
    <location>
        <begin position="511"/>
        <end position="565"/>
    </location>
</feature>
<feature type="compositionally biased region" description="Acidic residues" evidence="8">
    <location>
        <begin position="622"/>
        <end position="634"/>
    </location>
</feature>
<dbReference type="GO" id="GO:0005856">
    <property type="term" value="C:cytoskeleton"/>
    <property type="evidence" value="ECO:0007669"/>
    <property type="project" value="UniProtKB-SubCell"/>
</dbReference>
<feature type="coiled-coil region" evidence="7">
    <location>
        <begin position="407"/>
        <end position="436"/>
    </location>
</feature>
<gene>
    <name evidence="12" type="primary">fhod3a</name>
</gene>
<dbReference type="Pfam" id="PF02181">
    <property type="entry name" value="FH2"/>
    <property type="match status" value="1"/>
</dbReference>
<evidence type="ECO:0000256" key="5">
    <source>
        <dbReference type="ARBA" id="ARBA00023212"/>
    </source>
</evidence>
<evidence type="ECO:0000259" key="9">
    <source>
        <dbReference type="PROSITE" id="PS51231"/>
    </source>
</evidence>
<feature type="region of interest" description="Disordered" evidence="8">
    <location>
        <begin position="580"/>
        <end position="659"/>
    </location>
</feature>
<keyword evidence="7" id="KW-0175">Coiled coil</keyword>
<keyword evidence="3" id="KW-0597">Phosphoprotein</keyword>
<organism evidence="12 13">
    <name type="scientific">Sinocyclocheilus grahami</name>
    <name type="common">Dianchi golden-line fish</name>
    <name type="synonym">Barbus grahami</name>
    <dbReference type="NCBI Taxonomy" id="75366"/>
    <lineage>
        <taxon>Eukaryota</taxon>
        <taxon>Metazoa</taxon>
        <taxon>Chordata</taxon>
        <taxon>Craniata</taxon>
        <taxon>Vertebrata</taxon>
        <taxon>Euteleostomi</taxon>
        <taxon>Actinopterygii</taxon>
        <taxon>Neopterygii</taxon>
        <taxon>Teleostei</taxon>
        <taxon>Ostariophysi</taxon>
        <taxon>Cypriniformes</taxon>
        <taxon>Cyprinidae</taxon>
        <taxon>Cyprininae</taxon>
        <taxon>Sinocyclocheilus</taxon>
    </lineage>
</organism>
<evidence type="ECO:0000256" key="1">
    <source>
        <dbReference type="ARBA" id="ARBA00004245"/>
    </source>
</evidence>
<dbReference type="PROSITE" id="PS51232">
    <property type="entry name" value="GBD_FH3"/>
    <property type="match status" value="1"/>
</dbReference>
<feature type="region of interest" description="Disordered" evidence="8">
    <location>
        <begin position="1144"/>
        <end position="1166"/>
    </location>
</feature>
<evidence type="ECO:0000256" key="8">
    <source>
        <dbReference type="SAM" id="MobiDB-lite"/>
    </source>
</evidence>
<dbReference type="Pfam" id="PF24959">
    <property type="entry name" value="FH3_FHOD1-3"/>
    <property type="match status" value="1"/>
</dbReference>
<evidence type="ECO:0000313" key="12">
    <source>
        <dbReference type="Ensembl" id="ENSSGRP00000001234.1"/>
    </source>
</evidence>
<dbReference type="FunFam" id="1.25.10.10:FF:000056">
    <property type="entry name" value="FH1/FH2 domain-containing protein 3 isoform X1"/>
    <property type="match status" value="1"/>
</dbReference>
<feature type="compositionally biased region" description="Pro residues" evidence="8">
    <location>
        <begin position="680"/>
        <end position="706"/>
    </location>
</feature>
<dbReference type="InterPro" id="IPR056771">
    <property type="entry name" value="FH3_FHOD1-3-like"/>
</dbReference>
<dbReference type="GO" id="GO:0055003">
    <property type="term" value="P:cardiac myofibril assembly"/>
    <property type="evidence" value="ECO:0007669"/>
    <property type="project" value="TreeGrafter"/>
</dbReference>
<dbReference type="SUPFAM" id="SSF48371">
    <property type="entry name" value="ARM repeat"/>
    <property type="match status" value="1"/>
</dbReference>
<dbReference type="GO" id="GO:0045214">
    <property type="term" value="P:sarcomere organization"/>
    <property type="evidence" value="ECO:0007669"/>
    <property type="project" value="TreeGrafter"/>
</dbReference>
<dbReference type="PANTHER" id="PTHR45920:SF3">
    <property type="entry name" value="FH1_FH2 DOMAIN-CONTAINING PROTEIN 3"/>
    <property type="match status" value="1"/>
</dbReference>
<dbReference type="AlphaFoldDB" id="A0A672JUG1"/>
<evidence type="ECO:0000259" key="11">
    <source>
        <dbReference type="PROSITE" id="PS51444"/>
    </source>
</evidence>
<evidence type="ECO:0000256" key="2">
    <source>
        <dbReference type="ARBA" id="ARBA00022490"/>
    </source>
</evidence>
<dbReference type="Ensembl" id="ENSSGRT00000001347.1">
    <property type="protein sequence ID" value="ENSSGRP00000001234.1"/>
    <property type="gene ID" value="ENSSGRG00000000450.1"/>
</dbReference>
<dbReference type="InterPro" id="IPR011989">
    <property type="entry name" value="ARM-like"/>
</dbReference>
<feature type="domain" description="FH2" evidence="11">
    <location>
        <begin position="711"/>
        <end position="1107"/>
    </location>
</feature>
<dbReference type="GO" id="GO:0005737">
    <property type="term" value="C:cytoplasm"/>
    <property type="evidence" value="ECO:0007669"/>
    <property type="project" value="TreeGrafter"/>
</dbReference>
<comment type="similarity">
    <text evidence="6">Belongs to the formin homology family.</text>
</comment>
<dbReference type="Gene3D" id="1.25.10.10">
    <property type="entry name" value="Leucine-rich Repeat Variant"/>
    <property type="match status" value="1"/>
</dbReference>
<feature type="compositionally biased region" description="Basic residues" evidence="8">
    <location>
        <begin position="332"/>
        <end position="342"/>
    </location>
</feature>
<reference evidence="12" key="2">
    <citation type="submission" date="2025-09" db="UniProtKB">
        <authorList>
            <consortium name="Ensembl"/>
        </authorList>
    </citation>
    <scope>IDENTIFICATION</scope>
</reference>
<dbReference type="GO" id="GO:0030866">
    <property type="term" value="P:cortical actin cytoskeleton organization"/>
    <property type="evidence" value="ECO:0007669"/>
    <property type="project" value="TreeGrafter"/>
</dbReference>
<feature type="compositionally biased region" description="Basic and acidic residues" evidence="8">
    <location>
        <begin position="373"/>
        <end position="393"/>
    </location>
</feature>
<sequence>HAHSRARTHTQAHTHSHTHTHAHAHSRARTHTHTRTLTLTHAHAHTHSRTHTHSRSRTCTLTLTHTHTHAHTHTHTHTLTHTHTHTHTLTHIHTHSRSRTCTLKLYNSSGRDLRRALFSLKQIFQDDKDLVHEFVMAEGLTCLIKVGAEADQNYQNYILRALGQIMLYVDGMNGVIGHTEIIQWLYLLIGSKFRLVVKTSLKLLLVFVEYSESNAPLLIQAINTVDSKRGCKQWSNAMEILAEKDGVDTELLVYVMTLINKTLAALPDQDSFYDMVDVLEEQAMESVCGRYLGRKGTDLDLLEQLSVYEATLGHEDGAEDARRDRRAEGRGLQRRRSRRHSLGRSGHASPLSPASPHRANFQPFNGQELNESTSEHSSKLTPEEEEAEPRKAPEAPPALGGLLSSSYRQHQESLAAERERRRLEREERLQRIEREERNRHRSSLYNTLNHTHDELSSYRSPDLILFPVCVCVCVCPSVCVFAAGQSVRDVNEQRNKILDSKLFMLDMLYSQSKKPSEEDEDEDELAEDKERDAKEKAEDSSQDATPREENDAMNEEDIKVANQSNVRSFAERFGDIVKGLTSPPIETQEPPPPPPPAPKKESDCIWDQLMANPRDLRIGDIDFTDLGDEDDQDVLDSGSLYSSGDLQAPPPPPPPCPFNLPAPPPMFGCPPPPPMFSIRSPPPPPCFSSQAPPPPCFSSQAPPPPQQQTEQAPLFQKRKKTIRLFWSEVRPADWIYRNHKRSQESLWSRLEPVKLDTAKLEHLFESKSKEMPVTKKTAADGKRQEIIILDSKRSNSINIGLTVLPPPRTIKTAIMNFDEYALNKEGIEKILTMIPTEEETQKIQEAQLANPDIPLGSAEQFLLTLSSISELSARLQLWAFKLDYEATEKEVAEPLQDLKEGMDQLEKNRTLRFIFSTLLAIGNFLNGSSAKGFDLTYLEKVPEVKDTVHKQSLLHHVCSIVVENFPDSTDLYSEIGAVTRSAKVDFGQLQETLTQMEWRCKASWDHLKVIAKHEMKPALKQKMSDFLKDCAERIIILKTVHRRIMNRFHWFLLFLGQPAYSAREVSVTRFSKLLSEFALEYRTTRERVLQQRQKRADHRERNKTRGKMITDLSTQVRYAHLHTILISQCATDDAADEIMERIVQSATQSPRERGQPRERRRSRVNRKSLRRTLKGGLTAEEAQALGLDTSEMPV</sequence>
<dbReference type="InterPro" id="IPR014768">
    <property type="entry name" value="GBD/FH3_dom"/>
</dbReference>
<dbReference type="InterPro" id="IPR014767">
    <property type="entry name" value="DAD_dom"/>
</dbReference>
<name>A0A672JUG1_SINGR</name>
<feature type="region of interest" description="Disordered" evidence="8">
    <location>
        <begin position="316"/>
        <end position="402"/>
    </location>
</feature>
<feature type="compositionally biased region" description="Basic and acidic residues" evidence="8">
    <location>
        <begin position="316"/>
        <end position="331"/>
    </location>
</feature>
<dbReference type="PANTHER" id="PTHR45920">
    <property type="entry name" value="FORMIN HOMOLOGY 2 DOMAIN CONTAINING, ISOFORM I"/>
    <property type="match status" value="1"/>
</dbReference>
<evidence type="ECO:0000313" key="13">
    <source>
        <dbReference type="Proteomes" id="UP000472262"/>
    </source>
</evidence>